<dbReference type="AlphaFoldDB" id="A0A0E9X8M7"/>
<keyword evidence="1" id="KW-1133">Transmembrane helix</keyword>
<proteinExistence type="predicted"/>
<reference evidence="2" key="1">
    <citation type="submission" date="2014-11" db="EMBL/GenBank/DDBJ databases">
        <authorList>
            <person name="Amaro Gonzalez C."/>
        </authorList>
    </citation>
    <scope>NUCLEOTIDE SEQUENCE</scope>
</reference>
<evidence type="ECO:0000256" key="1">
    <source>
        <dbReference type="SAM" id="Phobius"/>
    </source>
</evidence>
<reference evidence="2" key="2">
    <citation type="journal article" date="2015" name="Fish Shellfish Immunol.">
        <title>Early steps in the European eel (Anguilla anguilla)-Vibrio vulnificus interaction in the gills: Role of the RtxA13 toxin.</title>
        <authorList>
            <person name="Callol A."/>
            <person name="Pajuelo D."/>
            <person name="Ebbesson L."/>
            <person name="Teles M."/>
            <person name="MacKenzie S."/>
            <person name="Amaro C."/>
        </authorList>
    </citation>
    <scope>NUCLEOTIDE SEQUENCE</scope>
</reference>
<accession>A0A0E9X8M7</accession>
<sequence>MSHTRRQQIVKPDMRERRILFVLAYFIDNIMDCIHTIICPICSARFRERYFILNKHFEYPF</sequence>
<feature type="transmembrane region" description="Helical" evidence="1">
    <location>
        <begin position="20"/>
        <end position="38"/>
    </location>
</feature>
<dbReference type="EMBL" id="GBXM01010362">
    <property type="protein sequence ID" value="JAH98215.1"/>
    <property type="molecule type" value="Transcribed_RNA"/>
</dbReference>
<name>A0A0E9X8M7_ANGAN</name>
<keyword evidence="1" id="KW-0812">Transmembrane</keyword>
<evidence type="ECO:0000313" key="2">
    <source>
        <dbReference type="EMBL" id="JAH98215.1"/>
    </source>
</evidence>
<organism evidence="2">
    <name type="scientific">Anguilla anguilla</name>
    <name type="common">European freshwater eel</name>
    <name type="synonym">Muraena anguilla</name>
    <dbReference type="NCBI Taxonomy" id="7936"/>
    <lineage>
        <taxon>Eukaryota</taxon>
        <taxon>Metazoa</taxon>
        <taxon>Chordata</taxon>
        <taxon>Craniata</taxon>
        <taxon>Vertebrata</taxon>
        <taxon>Euteleostomi</taxon>
        <taxon>Actinopterygii</taxon>
        <taxon>Neopterygii</taxon>
        <taxon>Teleostei</taxon>
        <taxon>Anguilliformes</taxon>
        <taxon>Anguillidae</taxon>
        <taxon>Anguilla</taxon>
    </lineage>
</organism>
<keyword evidence="1" id="KW-0472">Membrane</keyword>
<protein>
    <submittedName>
        <fullName evidence="2">Uncharacterized protein</fullName>
    </submittedName>
</protein>